<accession>A0A410T7R5</accession>
<proteinExistence type="predicted"/>
<reference evidence="1 2" key="1">
    <citation type="submission" date="2019-01" db="EMBL/GenBank/DDBJ databases">
        <title>Complete genome sequence of Campylobacter bacteriophage CP20.</title>
        <authorList>
            <person name="Connerton I.F."/>
        </authorList>
    </citation>
    <scope>NUCLEOTIDE SEQUENCE [LARGE SCALE GENOMIC DNA]</scope>
</reference>
<organism evidence="1 2">
    <name type="scientific">Campylobacter phage CP20</name>
    <dbReference type="NCBI Taxonomy" id="2506428"/>
    <lineage>
        <taxon>Viruses</taxon>
        <taxon>Duplodnaviria</taxon>
        <taxon>Heunggongvirae</taxon>
        <taxon>Uroviricota</taxon>
        <taxon>Caudoviricetes</taxon>
        <taxon>Connertonviridae</taxon>
        <taxon>Firehammervirus</taxon>
        <taxon>Firehammervirus CPt10</taxon>
    </lineage>
</organism>
<evidence type="ECO:0000313" key="1">
    <source>
        <dbReference type="EMBL" id="QAU04860.1"/>
    </source>
</evidence>
<name>A0A410T7R5_9CAUD</name>
<dbReference type="EMBL" id="MK408758">
    <property type="protein sequence ID" value="QAU04860.1"/>
    <property type="molecule type" value="Genomic_DNA"/>
</dbReference>
<dbReference type="Proteomes" id="UP000290538">
    <property type="component" value="Segment"/>
</dbReference>
<protein>
    <submittedName>
        <fullName evidence="1">Uncharacterized protein</fullName>
    </submittedName>
</protein>
<sequence>MRFLEYYRLKEAEEFSRNDIKTIVKQYNKVFTRILNAKFYLVNEVEHCTSNGSKLIGIRFASTDGYMIRFNYTAKNAKQIQKINKTTKEFHVESIDFWNPITGHLNKPSIRVSVISSLSLKYFIEDITTSIKKNLLGTFYYKDLKFTDDLQADTRYKINPDEIIFINTKGFKESNDFALSSQDPNIQLILNNIKEVYGEA</sequence>
<evidence type="ECO:0000313" key="2">
    <source>
        <dbReference type="Proteomes" id="UP000290538"/>
    </source>
</evidence>